<dbReference type="EMBL" id="QGKW02001660">
    <property type="protein sequence ID" value="KAF2581267.1"/>
    <property type="molecule type" value="Genomic_DNA"/>
</dbReference>
<evidence type="ECO:0000256" key="1">
    <source>
        <dbReference type="SAM" id="MobiDB-lite"/>
    </source>
</evidence>
<evidence type="ECO:0000313" key="3">
    <source>
        <dbReference type="Proteomes" id="UP000712281"/>
    </source>
</evidence>
<dbReference type="Proteomes" id="UP000712281">
    <property type="component" value="Unassembled WGS sequence"/>
</dbReference>
<accession>A0A8S9JIM5</accession>
<gene>
    <name evidence="2" type="ORF">F2Q68_00001485</name>
</gene>
<protein>
    <submittedName>
        <fullName evidence="2">Uncharacterized protein</fullName>
    </submittedName>
</protein>
<feature type="region of interest" description="Disordered" evidence="1">
    <location>
        <begin position="23"/>
        <end position="80"/>
    </location>
</feature>
<evidence type="ECO:0000313" key="2">
    <source>
        <dbReference type="EMBL" id="KAF2581267.1"/>
    </source>
</evidence>
<feature type="compositionally biased region" description="Polar residues" evidence="1">
    <location>
        <begin position="29"/>
        <end position="39"/>
    </location>
</feature>
<sequence length="92" mass="10384">MKKIRPGGDLSQRVEEKVQNFLHSRHFSPFSSVNKTPNVSGEEDTRVSNAPQTRVDPPRIGPYPKLTNPQDPQYLGPKICKPKLAPQWDFTG</sequence>
<organism evidence="2 3">
    <name type="scientific">Brassica cretica</name>
    <name type="common">Mustard</name>
    <dbReference type="NCBI Taxonomy" id="69181"/>
    <lineage>
        <taxon>Eukaryota</taxon>
        <taxon>Viridiplantae</taxon>
        <taxon>Streptophyta</taxon>
        <taxon>Embryophyta</taxon>
        <taxon>Tracheophyta</taxon>
        <taxon>Spermatophyta</taxon>
        <taxon>Magnoliopsida</taxon>
        <taxon>eudicotyledons</taxon>
        <taxon>Gunneridae</taxon>
        <taxon>Pentapetalae</taxon>
        <taxon>rosids</taxon>
        <taxon>malvids</taxon>
        <taxon>Brassicales</taxon>
        <taxon>Brassicaceae</taxon>
        <taxon>Brassiceae</taxon>
        <taxon>Brassica</taxon>
    </lineage>
</organism>
<name>A0A8S9JIM5_BRACR</name>
<proteinExistence type="predicted"/>
<dbReference type="AlphaFoldDB" id="A0A8S9JIM5"/>
<comment type="caution">
    <text evidence="2">The sequence shown here is derived from an EMBL/GenBank/DDBJ whole genome shotgun (WGS) entry which is preliminary data.</text>
</comment>
<reference evidence="2" key="1">
    <citation type="submission" date="2019-12" db="EMBL/GenBank/DDBJ databases">
        <title>Genome sequencing and annotation of Brassica cretica.</title>
        <authorList>
            <person name="Studholme D.J."/>
            <person name="Sarris P.F."/>
        </authorList>
    </citation>
    <scope>NUCLEOTIDE SEQUENCE</scope>
    <source>
        <strain evidence="2">PFS-001/15</strain>
        <tissue evidence="2">Leaf</tissue>
    </source>
</reference>